<dbReference type="InterPro" id="IPR010634">
    <property type="entry name" value="DUF1223"/>
</dbReference>
<accession>A0ABS8ELV1</accession>
<dbReference type="Proteomes" id="UP000778797">
    <property type="component" value="Unassembled WGS sequence"/>
</dbReference>
<evidence type="ECO:0000313" key="1">
    <source>
        <dbReference type="EMBL" id="MCC1484194.1"/>
    </source>
</evidence>
<dbReference type="PANTHER" id="PTHR36057">
    <property type="match status" value="1"/>
</dbReference>
<name>A0ABS8ELV1_9FLAO</name>
<dbReference type="SUPFAM" id="SSF52833">
    <property type="entry name" value="Thioredoxin-like"/>
    <property type="match status" value="1"/>
</dbReference>
<comment type="caution">
    <text evidence="1">The sequence shown here is derived from an EMBL/GenBank/DDBJ whole genome shotgun (WGS) entry which is preliminary data.</text>
</comment>
<dbReference type="EMBL" id="JAFMPT010000006">
    <property type="protein sequence ID" value="MCC1484194.1"/>
    <property type="molecule type" value="Genomic_DNA"/>
</dbReference>
<organism evidence="1 2">
    <name type="scientific">Winogradskyella immobilis</name>
    <dbReference type="NCBI Taxonomy" id="2816852"/>
    <lineage>
        <taxon>Bacteria</taxon>
        <taxon>Pseudomonadati</taxon>
        <taxon>Bacteroidota</taxon>
        <taxon>Flavobacteriia</taxon>
        <taxon>Flavobacteriales</taxon>
        <taxon>Flavobacteriaceae</taxon>
        <taxon>Winogradskyella</taxon>
    </lineage>
</organism>
<sequence length="244" mass="27555">MKSLFLTLFIIPFLLGTVSYTETEDIENTNPVVLELFTSQGCSSCPPADRLLKKVKSDNVITLSYHVDYWNYIGWKDPFSKADFTAKQERYAQKFYSSSIYTPQVVVNGREHFVGSNSSKLNNKIAFYSKNPSSQNIVVSNVKKTDEDYVNFNYGIEGNLTDRNLRVVLVIDERTTDIKRGENRNLVLTNSNIVVAEQEFSVNKTEGKGSIRIPEIVTEKDKLSLVLIVETDELDITAATQTAL</sequence>
<reference evidence="2" key="2">
    <citation type="submission" date="2023-07" db="EMBL/GenBank/DDBJ databases">
        <title>Genome of Winogradskyella sp. E313.</title>
        <authorList>
            <person name="Zhou Y."/>
        </authorList>
    </citation>
    <scope>NUCLEOTIDE SEQUENCE [LARGE SCALE GENOMIC DNA]</scope>
    <source>
        <strain evidence="2">E313</strain>
    </source>
</reference>
<dbReference type="RefSeq" id="WP_227476640.1">
    <property type="nucleotide sequence ID" value="NZ_JAFMPT010000006.1"/>
</dbReference>
<evidence type="ECO:0000313" key="2">
    <source>
        <dbReference type="Proteomes" id="UP000778797"/>
    </source>
</evidence>
<proteinExistence type="predicted"/>
<reference evidence="2" key="1">
    <citation type="submission" date="2021-03" db="EMBL/GenBank/DDBJ databases">
        <title>Genome of Cognatishimia sp. F0-27.</title>
        <authorList>
            <person name="Ping X."/>
        </authorList>
    </citation>
    <scope>NUCLEOTIDE SEQUENCE [LARGE SCALE GENOMIC DNA]</scope>
    <source>
        <strain evidence="2">E313</strain>
    </source>
</reference>
<dbReference type="Pfam" id="PF06764">
    <property type="entry name" value="DUF1223"/>
    <property type="match status" value="1"/>
</dbReference>
<dbReference type="PANTHER" id="PTHR36057:SF1">
    <property type="entry name" value="LIPOPROTEIN LIPID ATTACHMENT SITE-LIKE PROTEIN, PUTATIVE (DUF1223)-RELATED"/>
    <property type="match status" value="1"/>
</dbReference>
<gene>
    <name evidence="1" type="ORF">J1C55_06305</name>
</gene>
<dbReference type="InterPro" id="IPR036249">
    <property type="entry name" value="Thioredoxin-like_sf"/>
</dbReference>
<protein>
    <submittedName>
        <fullName evidence="1">DUF1223 domain-containing protein</fullName>
    </submittedName>
</protein>
<keyword evidence="2" id="KW-1185">Reference proteome</keyword>